<evidence type="ECO:0000259" key="11">
    <source>
        <dbReference type="PROSITE" id="PS50802"/>
    </source>
</evidence>
<dbReference type="STRING" id="121224.E0VS90"/>
<sequence length="556" mass="63311">MESNLVSEFVSKTGVSTIEAHNFLQAKNWDLKLAIQEYLNSNKDGNQNKCFNKSDSIDVTDSCCKKLSRGISRATDNVNLVNKARSELGLDFRENGVCNVNKHFIETPVFTFTLPDLSIFPDDFRQFLEKDLIEISSLISLEQAGKLNWWANNGACQRLWPLATTGDGNCLLHAASLGMWGFHDRLLTLRKALYEFLTTSDCRDALWRRWRWQLTRLNAEAGLVYTEEEWRKEWNSIVSMASSQPRNRRRSIIIDKFNKDISENATYESLEEIHVLALSHVLKRPIIVIADTMLKDVNGEALAPILFGGIYLPLEIPSSECHKSPLVLTYDAAHFSALVVMDKEIFADKSPQPPAVIPLTDSRHKLLPVQFSVDPGEDFFSWNDKSATYVNDKLTVGTKELLSLLREYLNVVNVPISLSPISDDGEFELEPETPCDEEDIEKRFYEITDFDLDENNGGISDAGLFVSNKSRLQNVAKHFGSIGKSMSKKLKKNLETIGSKMARNNSQKKDNLTRVRSNVDDVKNQDFILSARLHTEERHEYQEEMIKNYLNTARDR</sequence>
<reference evidence="12" key="1">
    <citation type="submission" date="2007-04" db="EMBL/GenBank/DDBJ databases">
        <title>Annotation of Pediculus humanus corporis strain USDA.</title>
        <authorList>
            <person name="Kirkness E."/>
            <person name="Hannick L."/>
            <person name="Hass B."/>
            <person name="Bruggner R."/>
            <person name="Lawson D."/>
            <person name="Bidwell S."/>
            <person name="Joardar V."/>
            <person name="Caler E."/>
            <person name="Walenz B."/>
            <person name="Inman J."/>
            <person name="Schobel S."/>
            <person name="Galinsky K."/>
            <person name="Amedeo P."/>
            <person name="Strausberg R."/>
        </authorList>
    </citation>
    <scope>NUCLEOTIDE SEQUENCE</scope>
    <source>
        <strain evidence="12">USDA</strain>
    </source>
</reference>
<feature type="domain" description="OTU" evidence="11">
    <location>
        <begin position="159"/>
        <end position="341"/>
    </location>
</feature>
<dbReference type="InterPro" id="IPR009060">
    <property type="entry name" value="UBA-like_sf"/>
</dbReference>
<accession>E0VS90</accession>
<evidence type="ECO:0000313" key="13">
    <source>
        <dbReference type="EnsemblMetazoa" id="PHUM413480-PA"/>
    </source>
</evidence>
<dbReference type="GO" id="GO:0070530">
    <property type="term" value="F:K63-linked polyubiquitin modification-dependent protein binding"/>
    <property type="evidence" value="ECO:0007669"/>
    <property type="project" value="TreeGrafter"/>
</dbReference>
<keyword evidence="8" id="KW-0378">Hydrolase</keyword>
<evidence type="ECO:0000256" key="1">
    <source>
        <dbReference type="ARBA" id="ARBA00000707"/>
    </source>
</evidence>
<evidence type="ECO:0000256" key="7">
    <source>
        <dbReference type="ARBA" id="ARBA00022786"/>
    </source>
</evidence>
<keyword evidence="14" id="KW-1185">Reference proteome</keyword>
<reference evidence="13" key="3">
    <citation type="submission" date="2020-05" db="UniProtKB">
        <authorList>
            <consortium name="EnsemblMetazoa"/>
        </authorList>
    </citation>
    <scope>IDENTIFICATION</scope>
    <source>
        <strain evidence="13">USDA</strain>
    </source>
</reference>
<dbReference type="Pfam" id="PF14555">
    <property type="entry name" value="UBA_4"/>
    <property type="match status" value="1"/>
</dbReference>
<dbReference type="Pfam" id="PF02338">
    <property type="entry name" value="OTU"/>
    <property type="match status" value="1"/>
</dbReference>
<dbReference type="GeneID" id="8234307"/>
<dbReference type="Proteomes" id="UP000009046">
    <property type="component" value="Unassembled WGS sequence"/>
</dbReference>
<evidence type="ECO:0000256" key="3">
    <source>
        <dbReference type="ARBA" id="ARBA00012759"/>
    </source>
</evidence>
<dbReference type="EC" id="3.4.19.12" evidence="3"/>
<dbReference type="VEuPathDB" id="VectorBase:PHUM413480"/>
<dbReference type="eggNOG" id="KOG4345">
    <property type="taxonomic scope" value="Eukaryota"/>
</dbReference>
<dbReference type="GO" id="GO:0071947">
    <property type="term" value="P:protein deubiquitination involved in ubiquitin-dependent protein catabolic process"/>
    <property type="evidence" value="ECO:0007669"/>
    <property type="project" value="TreeGrafter"/>
</dbReference>
<dbReference type="PROSITE" id="PS50802">
    <property type="entry name" value="OTU"/>
    <property type="match status" value="1"/>
</dbReference>
<organism>
    <name type="scientific">Pediculus humanus subsp. corporis</name>
    <name type="common">Body louse</name>
    <dbReference type="NCBI Taxonomy" id="121224"/>
    <lineage>
        <taxon>Eukaryota</taxon>
        <taxon>Metazoa</taxon>
        <taxon>Ecdysozoa</taxon>
        <taxon>Arthropoda</taxon>
        <taxon>Hexapoda</taxon>
        <taxon>Insecta</taxon>
        <taxon>Pterygota</taxon>
        <taxon>Neoptera</taxon>
        <taxon>Paraneoptera</taxon>
        <taxon>Psocodea</taxon>
        <taxon>Troctomorpha</taxon>
        <taxon>Phthiraptera</taxon>
        <taxon>Anoplura</taxon>
        <taxon>Pediculidae</taxon>
        <taxon>Pediculus</taxon>
    </lineage>
</organism>
<dbReference type="CDD" id="cd22768">
    <property type="entry name" value="OTU_OTUD7"/>
    <property type="match status" value="1"/>
</dbReference>
<comment type="similarity">
    <text evidence="2">Belongs to the peptidase C64 family.</text>
</comment>
<keyword evidence="9" id="KW-0788">Thiol protease</keyword>
<keyword evidence="10" id="KW-0862">Zinc</keyword>
<dbReference type="CDD" id="cd14273">
    <property type="entry name" value="UBA_TAP-C_like"/>
    <property type="match status" value="1"/>
</dbReference>
<evidence type="ECO:0000256" key="5">
    <source>
        <dbReference type="ARBA" id="ARBA00022723"/>
    </source>
</evidence>
<dbReference type="RefSeq" id="XP_002428984.1">
    <property type="nucleotide sequence ID" value="XM_002428939.1"/>
</dbReference>
<dbReference type="CTD" id="8234307"/>
<keyword evidence="6" id="KW-0863">Zinc-finger</keyword>
<dbReference type="HOGENOM" id="CLU_013263_0_0_1"/>
<dbReference type="GO" id="GO:0008270">
    <property type="term" value="F:zinc ion binding"/>
    <property type="evidence" value="ECO:0007669"/>
    <property type="project" value="UniProtKB-KW"/>
</dbReference>
<gene>
    <name evidence="13" type="primary">8234307</name>
    <name evidence="12" type="ORF">Phum_PHUM413480</name>
</gene>
<protein>
    <recommendedName>
        <fullName evidence="3">ubiquitinyl hydrolase 1</fullName>
        <ecNumber evidence="3">3.4.19.12</ecNumber>
    </recommendedName>
</protein>
<evidence type="ECO:0000313" key="12">
    <source>
        <dbReference type="EMBL" id="EEB16246.1"/>
    </source>
</evidence>
<dbReference type="GO" id="GO:0005737">
    <property type="term" value="C:cytoplasm"/>
    <property type="evidence" value="ECO:0007669"/>
    <property type="project" value="TreeGrafter"/>
</dbReference>
<keyword evidence="7" id="KW-0833">Ubl conjugation pathway</keyword>
<dbReference type="SUPFAM" id="SSF46934">
    <property type="entry name" value="UBA-like"/>
    <property type="match status" value="1"/>
</dbReference>
<dbReference type="GO" id="GO:0004843">
    <property type="term" value="F:cysteine-type deubiquitinase activity"/>
    <property type="evidence" value="ECO:0007669"/>
    <property type="project" value="UniProtKB-EC"/>
</dbReference>
<evidence type="ECO:0000256" key="6">
    <source>
        <dbReference type="ARBA" id="ARBA00022771"/>
    </source>
</evidence>
<dbReference type="OrthoDB" id="10064699at2759"/>
<keyword evidence="5" id="KW-0479">Metal-binding</keyword>
<dbReference type="Gene3D" id="1.10.8.10">
    <property type="entry name" value="DNA helicase RuvA subunit, C-terminal domain"/>
    <property type="match status" value="1"/>
</dbReference>
<evidence type="ECO:0000256" key="8">
    <source>
        <dbReference type="ARBA" id="ARBA00022801"/>
    </source>
</evidence>
<dbReference type="GO" id="GO:0070536">
    <property type="term" value="P:protein K63-linked deubiquitination"/>
    <property type="evidence" value="ECO:0007669"/>
    <property type="project" value="TreeGrafter"/>
</dbReference>
<evidence type="ECO:0000256" key="9">
    <source>
        <dbReference type="ARBA" id="ARBA00022807"/>
    </source>
</evidence>
<dbReference type="EMBL" id="AAZO01005080">
    <property type="status" value="NOT_ANNOTATED_CDS"/>
    <property type="molecule type" value="Genomic_DNA"/>
</dbReference>
<dbReference type="InParanoid" id="E0VS90"/>
<dbReference type="KEGG" id="phu:Phum_PHUM413480"/>
<dbReference type="PANTHER" id="PTHR13367">
    <property type="entry name" value="UBIQUITIN THIOESTERASE"/>
    <property type="match status" value="1"/>
</dbReference>
<dbReference type="InterPro" id="IPR051346">
    <property type="entry name" value="OTU_Deubiquitinase"/>
</dbReference>
<dbReference type="PANTHER" id="PTHR13367:SF27">
    <property type="entry name" value="OTU DOMAIN-CONTAINING PROTEIN"/>
    <property type="match status" value="1"/>
</dbReference>
<dbReference type="EnsemblMetazoa" id="PHUM413480-RA">
    <property type="protein sequence ID" value="PHUM413480-PA"/>
    <property type="gene ID" value="PHUM413480"/>
</dbReference>
<dbReference type="GO" id="GO:0071108">
    <property type="term" value="P:protein K48-linked deubiquitination"/>
    <property type="evidence" value="ECO:0007669"/>
    <property type="project" value="TreeGrafter"/>
</dbReference>
<proteinExistence type="inferred from homology"/>
<comment type="catalytic activity">
    <reaction evidence="1">
        <text>Thiol-dependent hydrolysis of ester, thioester, amide, peptide and isopeptide bonds formed by the C-terminal Gly of ubiquitin (a 76-residue protein attached to proteins as an intracellular targeting signal).</text>
        <dbReference type="EC" id="3.4.19.12"/>
    </reaction>
</comment>
<evidence type="ECO:0000256" key="2">
    <source>
        <dbReference type="ARBA" id="ARBA00005865"/>
    </source>
</evidence>
<evidence type="ECO:0000256" key="10">
    <source>
        <dbReference type="ARBA" id="ARBA00022833"/>
    </source>
</evidence>
<evidence type="ECO:0000313" key="14">
    <source>
        <dbReference type="Proteomes" id="UP000009046"/>
    </source>
</evidence>
<dbReference type="GO" id="GO:0005634">
    <property type="term" value="C:nucleus"/>
    <property type="evidence" value="ECO:0007669"/>
    <property type="project" value="TreeGrafter"/>
</dbReference>
<keyword evidence="4" id="KW-0645">Protease</keyword>
<dbReference type="EMBL" id="DS235746">
    <property type="protein sequence ID" value="EEB16246.1"/>
    <property type="molecule type" value="Genomic_DNA"/>
</dbReference>
<name>E0VS90_PEDHC</name>
<dbReference type="AlphaFoldDB" id="E0VS90"/>
<dbReference type="InterPro" id="IPR003323">
    <property type="entry name" value="OTU_dom"/>
</dbReference>
<evidence type="ECO:0000256" key="4">
    <source>
        <dbReference type="ARBA" id="ARBA00022670"/>
    </source>
</evidence>
<dbReference type="GO" id="GO:0035871">
    <property type="term" value="P:protein K11-linked deubiquitination"/>
    <property type="evidence" value="ECO:0007669"/>
    <property type="project" value="TreeGrafter"/>
</dbReference>
<dbReference type="OMA" id="CSQCWAN"/>
<reference evidence="12" key="2">
    <citation type="submission" date="2007-04" db="EMBL/GenBank/DDBJ databases">
        <title>The genome of the human body louse.</title>
        <authorList>
            <consortium name="The Human Body Louse Genome Consortium"/>
            <person name="Kirkness E."/>
            <person name="Walenz B."/>
            <person name="Hass B."/>
            <person name="Bruggner R."/>
            <person name="Strausberg R."/>
        </authorList>
    </citation>
    <scope>NUCLEOTIDE SEQUENCE</scope>
    <source>
        <strain evidence="12">USDA</strain>
    </source>
</reference>